<reference evidence="5 6" key="1">
    <citation type="submission" date="2016-01" db="EMBL/GenBank/DDBJ databases">
        <authorList>
            <person name="Oliw E.H."/>
        </authorList>
    </citation>
    <scope>NUCLEOTIDE SEQUENCE [LARGE SCALE GENOMIC DNA]</scope>
    <source>
        <strain evidence="5 6">DY10</strain>
    </source>
</reference>
<evidence type="ECO:0000259" key="4">
    <source>
        <dbReference type="Pfam" id="PF04577"/>
    </source>
</evidence>
<evidence type="ECO:0000313" key="6">
    <source>
        <dbReference type="Proteomes" id="UP000187941"/>
    </source>
</evidence>
<organism evidence="5 6">
    <name type="scientific">Spirosoma montaniterrae</name>
    <dbReference type="NCBI Taxonomy" id="1178516"/>
    <lineage>
        <taxon>Bacteria</taxon>
        <taxon>Pseudomonadati</taxon>
        <taxon>Bacteroidota</taxon>
        <taxon>Cytophagia</taxon>
        <taxon>Cytophagales</taxon>
        <taxon>Cytophagaceae</taxon>
        <taxon>Spirosoma</taxon>
    </lineage>
</organism>
<accession>A0A1P9WS38</accession>
<keyword evidence="1" id="KW-0328">Glycosyltransferase</keyword>
<dbReference type="RefSeq" id="WP_077129616.1">
    <property type="nucleotide sequence ID" value="NZ_CP014263.1"/>
</dbReference>
<evidence type="ECO:0000256" key="3">
    <source>
        <dbReference type="ARBA" id="ARBA00023180"/>
    </source>
</evidence>
<dbReference type="OrthoDB" id="1156086at2"/>
<dbReference type="Pfam" id="PF04577">
    <property type="entry name" value="Glyco_transf_61"/>
    <property type="match status" value="1"/>
</dbReference>
<dbReference type="AlphaFoldDB" id="A0A1P9WS38"/>
<dbReference type="InterPro" id="IPR049625">
    <property type="entry name" value="Glyco_transf_61_cat"/>
</dbReference>
<dbReference type="STRING" id="1178516.AWR27_01835"/>
<keyword evidence="2" id="KW-0808">Transferase</keyword>
<dbReference type="InterPro" id="IPR007657">
    <property type="entry name" value="Glycosyltransferase_61"/>
</dbReference>
<name>A0A1P9WS38_9BACT</name>
<sequence length="391" mass="44891">MITTLQPIQAVSSALRNVLKHQIKELLQWFGANLLTKQRTEAYLDQHQIAVHQHDIIQLHPVVDIADPGKTIFGTTKAITTRSYVWRYENIDRQASLHRSGHVVIQGHVLCTDYNNRDFLTDLVTDFFWHTQRTNLQTPTLLAPWSQYTNGVVFGGYYDFMLLIAAKLCRMKNALPESQFTGAVVAYPLFNTQYEREFLALMGFSPEQVVDSQHTTVQFDRCILGNSGDWTYPNVTDMLQLRQFMRSKIPPLPVRQHNRIYIRRAGRRRVLNEDALMALLTKYDFTIVDDQPRTLAEQFHLYNGASFIMGPHGASFTNILWCEPGTHLLELFSPRYVRDYFRYMAHALGLHYSAYFHGPSIPDNDRAIADDITVSIAELEPYLAACFAGKA</sequence>
<evidence type="ECO:0000313" key="5">
    <source>
        <dbReference type="EMBL" id="AQG78195.1"/>
    </source>
</evidence>
<keyword evidence="3" id="KW-0325">Glycoprotein</keyword>
<evidence type="ECO:0000256" key="1">
    <source>
        <dbReference type="ARBA" id="ARBA00022676"/>
    </source>
</evidence>
<dbReference type="Proteomes" id="UP000187941">
    <property type="component" value="Chromosome"/>
</dbReference>
<dbReference type="GO" id="GO:0016757">
    <property type="term" value="F:glycosyltransferase activity"/>
    <property type="evidence" value="ECO:0007669"/>
    <property type="project" value="UniProtKB-KW"/>
</dbReference>
<dbReference type="EMBL" id="CP014263">
    <property type="protein sequence ID" value="AQG78195.1"/>
    <property type="molecule type" value="Genomic_DNA"/>
</dbReference>
<evidence type="ECO:0000256" key="2">
    <source>
        <dbReference type="ARBA" id="ARBA00022679"/>
    </source>
</evidence>
<keyword evidence="6" id="KW-1185">Reference proteome</keyword>
<protein>
    <recommendedName>
        <fullName evidence="4">Glycosyltransferase 61 catalytic domain-containing protein</fullName>
    </recommendedName>
</protein>
<dbReference type="PANTHER" id="PTHR20961">
    <property type="entry name" value="GLYCOSYLTRANSFERASE"/>
    <property type="match status" value="1"/>
</dbReference>
<proteinExistence type="predicted"/>
<gene>
    <name evidence="5" type="ORF">AWR27_01835</name>
</gene>
<feature type="domain" description="Glycosyltransferase 61 catalytic" evidence="4">
    <location>
        <begin position="194"/>
        <end position="328"/>
    </location>
</feature>
<dbReference type="KEGG" id="smon:AWR27_01835"/>